<evidence type="ECO:0000313" key="2">
    <source>
        <dbReference type="Proteomes" id="UP000011770"/>
    </source>
</evidence>
<proteinExistence type="predicted"/>
<gene>
    <name evidence="1" type="ORF">LEP1GSC188_3206</name>
</gene>
<name>M3FVX4_9LEPT</name>
<dbReference type="AlphaFoldDB" id="M3FVX4"/>
<accession>M3FVX4</accession>
<evidence type="ECO:0000313" key="1">
    <source>
        <dbReference type="EMBL" id="EMF84412.1"/>
    </source>
</evidence>
<dbReference type="Proteomes" id="UP000011770">
    <property type="component" value="Unassembled WGS sequence"/>
</dbReference>
<protein>
    <submittedName>
        <fullName evidence="1">Uncharacterized protein</fullName>
    </submittedName>
</protein>
<sequence length="50" mass="5893">MKRNIRQGKSDYALISLDDGTEIALDRTKLKEINERIYKSYKIRFSENGN</sequence>
<organism evidence="1 2">
    <name type="scientific">Leptospira weilii serovar Topaz str. LT2116</name>
    <dbReference type="NCBI Taxonomy" id="1088540"/>
    <lineage>
        <taxon>Bacteria</taxon>
        <taxon>Pseudomonadati</taxon>
        <taxon>Spirochaetota</taxon>
        <taxon>Spirochaetia</taxon>
        <taxon>Leptospirales</taxon>
        <taxon>Leptospiraceae</taxon>
        <taxon>Leptospira</taxon>
    </lineage>
</organism>
<comment type="caution">
    <text evidence="1">The sequence shown here is derived from an EMBL/GenBank/DDBJ whole genome shotgun (WGS) entry which is preliminary data.</text>
</comment>
<dbReference type="EMBL" id="AHOR02000003">
    <property type="protein sequence ID" value="EMF84412.1"/>
    <property type="molecule type" value="Genomic_DNA"/>
</dbReference>
<reference evidence="1 2" key="1">
    <citation type="submission" date="2013-01" db="EMBL/GenBank/DDBJ databases">
        <authorList>
            <person name="Harkins D.M."/>
            <person name="Durkin A.S."/>
            <person name="Brinkac L.M."/>
            <person name="Haft D.H."/>
            <person name="Selengut J.D."/>
            <person name="Sanka R."/>
            <person name="DePew J."/>
            <person name="Purushe J."/>
            <person name="Tulsiani S.M."/>
            <person name="Graham G.C."/>
            <person name="Burns M.-A."/>
            <person name="Dohnt M.F."/>
            <person name="Smythe L.D."/>
            <person name="McKay D.B."/>
            <person name="Craig S.B."/>
            <person name="Vinetz J.M."/>
            <person name="Sutton G.G."/>
            <person name="Nierman W.C."/>
            <person name="Fouts D.E."/>
        </authorList>
    </citation>
    <scope>NUCLEOTIDE SEQUENCE [LARGE SCALE GENOMIC DNA]</scope>
    <source>
        <strain evidence="1 2">LT2116</strain>
    </source>
</reference>